<dbReference type="Proteomes" id="UP000824083">
    <property type="component" value="Unassembled WGS sequence"/>
</dbReference>
<dbReference type="PANTHER" id="PTHR22602">
    <property type="entry name" value="TRANSFERASE CAF17, MITOCHONDRIAL-RELATED"/>
    <property type="match status" value="1"/>
</dbReference>
<evidence type="ECO:0000313" key="1">
    <source>
        <dbReference type="EMBL" id="HIU37654.1"/>
    </source>
</evidence>
<dbReference type="Gene3D" id="3.30.70.1400">
    <property type="entry name" value="Aminomethyltransferase beta-barrel domains"/>
    <property type="match status" value="1"/>
</dbReference>
<dbReference type="Gene3D" id="2.40.30.160">
    <property type="match status" value="1"/>
</dbReference>
<dbReference type="InterPro" id="IPR017703">
    <property type="entry name" value="YgfZ/GCV_T_CS"/>
</dbReference>
<protein>
    <submittedName>
        <fullName evidence="1">Folate-binding protein YgfZ</fullName>
    </submittedName>
</protein>
<gene>
    <name evidence="1" type="ORF">IAC56_05215</name>
</gene>
<dbReference type="EMBL" id="DVMY01000084">
    <property type="protein sequence ID" value="HIU37654.1"/>
    <property type="molecule type" value="Genomic_DNA"/>
</dbReference>
<organism evidence="1 2">
    <name type="scientific">Candidatus Aphodousia faecigallinarum</name>
    <dbReference type="NCBI Taxonomy" id="2840677"/>
    <lineage>
        <taxon>Bacteria</taxon>
        <taxon>Pseudomonadati</taxon>
        <taxon>Pseudomonadota</taxon>
        <taxon>Betaproteobacteria</taxon>
        <taxon>Burkholderiales</taxon>
        <taxon>Sutterellaceae</taxon>
        <taxon>Sutterellaceae incertae sedis</taxon>
        <taxon>Candidatus Aphodousia</taxon>
    </lineage>
</organism>
<reference evidence="1" key="2">
    <citation type="journal article" date="2021" name="PeerJ">
        <title>Extensive microbial diversity within the chicken gut microbiome revealed by metagenomics and culture.</title>
        <authorList>
            <person name="Gilroy R."/>
            <person name="Ravi A."/>
            <person name="Getino M."/>
            <person name="Pursley I."/>
            <person name="Horton D.L."/>
            <person name="Alikhan N.F."/>
            <person name="Baker D."/>
            <person name="Gharbi K."/>
            <person name="Hall N."/>
            <person name="Watson M."/>
            <person name="Adriaenssens E.M."/>
            <person name="Foster-Nyarko E."/>
            <person name="Jarju S."/>
            <person name="Secka A."/>
            <person name="Antonio M."/>
            <person name="Oren A."/>
            <person name="Chaudhuri R.R."/>
            <person name="La Ragione R."/>
            <person name="Hildebrand F."/>
            <person name="Pallen M.J."/>
        </authorList>
    </citation>
    <scope>NUCLEOTIDE SEQUENCE</scope>
    <source>
        <strain evidence="1">7463</strain>
    </source>
</reference>
<sequence length="299" mass="33390">MDNATLGSWSITDSMPGKGACLLNELSVLEVTGADAAHFLHGQFTNHINNINDHFRLAAYCQPQGRVLALMRVAKVDDTFYLVLPKDLVSGFVKRLSMFILRSDVKIFVADRLAVCGLIDCDCKLSEIGHILIDRDCIIARTPDWDNKKRALAIGAKETLDRIFKPNQTSALWFESEIETGTPWIFEKTREAFIPQWINLDLIGGLVFDKGCYPGQEVISRVQHIGSTPRRMVLATSEAAVPCFPNDEVFQNGQSVGNVVMSVKTERQTMSLIEVTIKSMEIGKYQIKDVEFSVKALSF</sequence>
<name>A0A9D1IKD8_9BURK</name>
<evidence type="ECO:0000313" key="2">
    <source>
        <dbReference type="Proteomes" id="UP000824083"/>
    </source>
</evidence>
<proteinExistence type="predicted"/>
<dbReference type="InterPro" id="IPR045179">
    <property type="entry name" value="YgfZ/GcvT"/>
</dbReference>
<dbReference type="PANTHER" id="PTHR22602:SF0">
    <property type="entry name" value="TRANSFERASE CAF17, MITOCHONDRIAL-RELATED"/>
    <property type="match status" value="1"/>
</dbReference>
<dbReference type="AlphaFoldDB" id="A0A9D1IKD8"/>
<dbReference type="SUPFAM" id="SSF103025">
    <property type="entry name" value="Folate-binding domain"/>
    <property type="match status" value="1"/>
</dbReference>
<reference evidence="1" key="1">
    <citation type="submission" date="2020-10" db="EMBL/GenBank/DDBJ databases">
        <authorList>
            <person name="Gilroy R."/>
        </authorList>
    </citation>
    <scope>NUCLEOTIDE SEQUENCE</scope>
    <source>
        <strain evidence="1">7463</strain>
    </source>
</reference>
<dbReference type="NCBIfam" id="TIGR03317">
    <property type="entry name" value="ygfZ_signature"/>
    <property type="match status" value="1"/>
</dbReference>
<comment type="caution">
    <text evidence="1">The sequence shown here is derived from an EMBL/GenBank/DDBJ whole genome shotgun (WGS) entry which is preliminary data.</text>
</comment>
<accession>A0A9D1IKD8</accession>
<dbReference type="GO" id="GO:0016226">
    <property type="term" value="P:iron-sulfur cluster assembly"/>
    <property type="evidence" value="ECO:0007669"/>
    <property type="project" value="TreeGrafter"/>
</dbReference>